<dbReference type="GO" id="GO:0004096">
    <property type="term" value="F:catalase activity"/>
    <property type="evidence" value="ECO:0007669"/>
    <property type="project" value="InterPro"/>
</dbReference>
<dbReference type="SUPFAM" id="SSF56634">
    <property type="entry name" value="Heme-dependent catalase-like"/>
    <property type="match status" value="1"/>
</dbReference>
<name>A0A158AXI1_9BURK</name>
<protein>
    <submittedName>
        <fullName evidence="3">Catalase</fullName>
    </submittedName>
</protein>
<dbReference type="CDD" id="cd08152">
    <property type="entry name" value="y4iL_like"/>
    <property type="match status" value="1"/>
</dbReference>
<dbReference type="InterPro" id="IPR020835">
    <property type="entry name" value="Catalase_sf"/>
</dbReference>
<dbReference type="PROSITE" id="PS51402">
    <property type="entry name" value="CATALASE_3"/>
    <property type="match status" value="1"/>
</dbReference>
<organism evidence="3 4">
    <name type="scientific">Caballeronia glebae</name>
    <dbReference type="NCBI Taxonomy" id="1777143"/>
    <lineage>
        <taxon>Bacteria</taxon>
        <taxon>Pseudomonadati</taxon>
        <taxon>Pseudomonadota</taxon>
        <taxon>Betaproteobacteria</taxon>
        <taxon>Burkholderiales</taxon>
        <taxon>Burkholderiaceae</taxon>
        <taxon>Caballeronia</taxon>
    </lineage>
</organism>
<keyword evidence="4" id="KW-1185">Reference proteome</keyword>
<dbReference type="STRING" id="1777143.AWB82_03180"/>
<evidence type="ECO:0000256" key="1">
    <source>
        <dbReference type="ARBA" id="ARBA00002974"/>
    </source>
</evidence>
<dbReference type="EMBL" id="FCOJ02000020">
    <property type="protein sequence ID" value="SAK62522.1"/>
    <property type="molecule type" value="Genomic_DNA"/>
</dbReference>
<proteinExistence type="predicted"/>
<dbReference type="PANTHER" id="PTHR36195">
    <property type="entry name" value="DOMAIN PROTEIN, PUTATIVE (AFU_ORTHOLOGUE AFUA_5G01990)-RELATED-RELATED"/>
    <property type="match status" value="1"/>
</dbReference>
<dbReference type="GO" id="GO:0006979">
    <property type="term" value="P:response to oxidative stress"/>
    <property type="evidence" value="ECO:0007669"/>
    <property type="project" value="InterPro"/>
</dbReference>
<accession>A0A158AXI1</accession>
<comment type="caution">
    <text evidence="3">The sequence shown here is derived from an EMBL/GenBank/DDBJ whole genome shotgun (WGS) entry which is preliminary data.</text>
</comment>
<evidence type="ECO:0000313" key="4">
    <source>
        <dbReference type="Proteomes" id="UP000054596"/>
    </source>
</evidence>
<sequence length="366" mass="39349">MSLQPIRPLLFDPAFEVIPEDESETTAELVRTMRDIAETTYKNYGHAVRSVHAKSHGLVVGEMRVPALPAPFAQGVFARETVVPVVLRFSTNPGDVLDDKVSTPRGLAIKLIGVEGERLPGSEGHVTQDFVMINAPAFTASTPKAFLANLKLLAKTTDKAPGTKEALSAVLRGAEALVEKMGGESGMLKSLGGHPKTHILGETFYTAVPFLYGPHIAKLSVVPVSAELTALTDAPVDLDDKPNGLRDAVCDFFAKHGGEWEVRVQLATDIDTMPIEDASVQWPENDSPYVAVARIRVAPQASWNASRVAAIDEGMAFSPWHGVAAHRPLGGVMRSRKPAYEMSANFRGERNGCPMSEPAQAPEPGE</sequence>
<dbReference type="OrthoDB" id="336698at2"/>
<reference evidence="3" key="1">
    <citation type="submission" date="2016-01" db="EMBL/GenBank/DDBJ databases">
        <authorList>
            <person name="Peeters C."/>
        </authorList>
    </citation>
    <scope>NUCLEOTIDE SEQUENCE [LARGE SCALE GENOMIC DNA]</scope>
    <source>
        <strain evidence="3">LMG 29325</strain>
    </source>
</reference>
<dbReference type="Gene3D" id="2.40.180.10">
    <property type="entry name" value="Catalase core domain"/>
    <property type="match status" value="1"/>
</dbReference>
<gene>
    <name evidence="3" type="ORF">AWB82_03180</name>
</gene>
<dbReference type="RefSeq" id="WP_086968712.1">
    <property type="nucleotide sequence ID" value="NZ_FCOJ02000020.1"/>
</dbReference>
<dbReference type="PANTHER" id="PTHR36195:SF4">
    <property type="entry name" value="DOMAIN PROTEIN, PUTATIVE (AFU_ORTHOLOGUE AFUA_5G01990)-RELATED"/>
    <property type="match status" value="1"/>
</dbReference>
<dbReference type="InterPro" id="IPR018028">
    <property type="entry name" value="Catalase"/>
</dbReference>
<dbReference type="Proteomes" id="UP000054596">
    <property type="component" value="Unassembled WGS sequence"/>
</dbReference>
<feature type="region of interest" description="Disordered" evidence="2">
    <location>
        <begin position="346"/>
        <end position="366"/>
    </location>
</feature>
<evidence type="ECO:0000313" key="3">
    <source>
        <dbReference type="EMBL" id="SAK62522.1"/>
    </source>
</evidence>
<dbReference type="AlphaFoldDB" id="A0A158AXI1"/>
<dbReference type="GO" id="GO:0020037">
    <property type="term" value="F:heme binding"/>
    <property type="evidence" value="ECO:0007669"/>
    <property type="project" value="InterPro"/>
</dbReference>
<comment type="function">
    <text evidence="1">Decomposes hydrogen peroxide into water and oxygen; serves to protect cells from the toxic effects of hydrogen peroxide.</text>
</comment>
<evidence type="ECO:0000256" key="2">
    <source>
        <dbReference type="SAM" id="MobiDB-lite"/>
    </source>
</evidence>